<dbReference type="Gene3D" id="3.40.50.300">
    <property type="entry name" value="P-loop containing nucleotide triphosphate hydrolases"/>
    <property type="match status" value="1"/>
</dbReference>
<dbReference type="GO" id="GO:0051782">
    <property type="term" value="P:negative regulation of cell division"/>
    <property type="evidence" value="ECO:0007669"/>
    <property type="project" value="TreeGrafter"/>
</dbReference>
<feature type="domain" description="AAA" evidence="12">
    <location>
        <begin position="2"/>
        <end position="152"/>
    </location>
</feature>
<evidence type="ECO:0000256" key="1">
    <source>
        <dbReference type="ARBA" id="ARBA00010257"/>
    </source>
</evidence>
<comment type="subunit">
    <text evidence="2">Interacts with MinC and FtsZ.</text>
</comment>
<dbReference type="PANTHER" id="PTHR43384:SF6">
    <property type="entry name" value="SEPTUM SITE-DETERMINING PROTEIN MIND HOMOLOG, CHLOROPLASTIC"/>
    <property type="match status" value="1"/>
</dbReference>
<dbReference type="Pfam" id="PF13614">
    <property type="entry name" value="AAA_31"/>
    <property type="match status" value="1"/>
</dbReference>
<name>A0A378J582_9GAMM</name>
<dbReference type="GO" id="GO:0000917">
    <property type="term" value="P:division septum assembly"/>
    <property type="evidence" value="ECO:0007669"/>
    <property type="project" value="UniProtKB-KW"/>
</dbReference>
<dbReference type="FunFam" id="3.40.50.300:FF:000068">
    <property type="entry name" value="Site-determining protein"/>
    <property type="match status" value="1"/>
</dbReference>
<sequence length="276" mass="30065">MAKIIVVTSGKGGVGKTTTSAALSSGLAMRGHKTVVIDFDIGLRNLDIIMGCERRVVYDFINVINGEASLNQALIKDKRLPHLSILPASQTRDKDALTLEGVEKVLNDLAKEFDYIICDSPAGIETGAHMAMYFADHAIVVTNPEVSSVRDSDRILGILASKTKRAVENSTPIQEHLLLTRYDPERVEKGDMLSVDDVKEILAIPLIGVIPESKAVLKASNTGTPVILDEASDAGLAYQDAIARFLGETRPMRFVQNERKGLLRRLFGKNKEDVPA</sequence>
<evidence type="ECO:0000256" key="3">
    <source>
        <dbReference type="ARBA" id="ARBA00016887"/>
    </source>
</evidence>
<dbReference type="GO" id="GO:0005829">
    <property type="term" value="C:cytosol"/>
    <property type="evidence" value="ECO:0007669"/>
    <property type="project" value="TreeGrafter"/>
</dbReference>
<comment type="similarity">
    <text evidence="1">Belongs to the ParA family. MinD subfamily.</text>
</comment>
<gene>
    <name evidence="13" type="primary">minD</name>
    <name evidence="13" type="ORF">NCTC13292_01355</name>
</gene>
<dbReference type="OrthoDB" id="9773088at2"/>
<dbReference type="RefSeq" id="WP_115221087.1">
    <property type="nucleotide sequence ID" value="NZ_UGOA01000001.1"/>
</dbReference>
<organism evidence="13 14">
    <name type="scientific">Legionella donaldsonii</name>
    <dbReference type="NCBI Taxonomy" id="45060"/>
    <lineage>
        <taxon>Bacteria</taxon>
        <taxon>Pseudomonadati</taxon>
        <taxon>Pseudomonadota</taxon>
        <taxon>Gammaproteobacteria</taxon>
        <taxon>Legionellales</taxon>
        <taxon>Legionellaceae</taxon>
        <taxon>Legionella</taxon>
    </lineage>
</organism>
<dbReference type="GO" id="GO:0009898">
    <property type="term" value="C:cytoplasmic side of plasma membrane"/>
    <property type="evidence" value="ECO:0007669"/>
    <property type="project" value="TreeGrafter"/>
</dbReference>
<evidence type="ECO:0000313" key="13">
    <source>
        <dbReference type="EMBL" id="STX42077.1"/>
    </source>
</evidence>
<keyword evidence="4 13" id="KW-0132">Cell division</keyword>
<evidence type="ECO:0000256" key="4">
    <source>
        <dbReference type="ARBA" id="ARBA00022618"/>
    </source>
</evidence>
<comment type="function">
    <text evidence="9">ATPase required for the correct placement of the division site. Cell division inhibitors MinC and MinD act in concert to form an inhibitor capable of blocking formation of the polar Z ring septums. Rapidly oscillates between the poles of the cell to destabilize FtsZ filaments that have formed before they mature into polar Z rings.</text>
</comment>
<evidence type="ECO:0000256" key="9">
    <source>
        <dbReference type="ARBA" id="ARBA00025436"/>
    </source>
</evidence>
<evidence type="ECO:0000256" key="6">
    <source>
        <dbReference type="ARBA" id="ARBA00022840"/>
    </source>
</evidence>
<dbReference type="InterPro" id="IPR025669">
    <property type="entry name" value="AAA_dom"/>
</dbReference>
<evidence type="ECO:0000256" key="5">
    <source>
        <dbReference type="ARBA" id="ARBA00022741"/>
    </source>
</evidence>
<keyword evidence="7" id="KW-0717">Septation</keyword>
<keyword evidence="8" id="KW-0131">Cell cycle</keyword>
<evidence type="ECO:0000256" key="11">
    <source>
        <dbReference type="PIRSR" id="PIRSR003092-1"/>
    </source>
</evidence>
<dbReference type="InterPro" id="IPR010223">
    <property type="entry name" value="MinD"/>
</dbReference>
<evidence type="ECO:0000313" key="14">
    <source>
        <dbReference type="Proteomes" id="UP000254677"/>
    </source>
</evidence>
<dbReference type="InterPro" id="IPR050625">
    <property type="entry name" value="ParA/MinD_ATPase"/>
</dbReference>
<evidence type="ECO:0000256" key="7">
    <source>
        <dbReference type="ARBA" id="ARBA00023210"/>
    </source>
</evidence>
<reference evidence="13 14" key="1">
    <citation type="submission" date="2018-06" db="EMBL/GenBank/DDBJ databases">
        <authorList>
            <consortium name="Pathogen Informatics"/>
            <person name="Doyle S."/>
        </authorList>
    </citation>
    <scope>NUCLEOTIDE SEQUENCE [LARGE SCALE GENOMIC DNA]</scope>
    <source>
        <strain evidence="13 14">NCTC13292</strain>
    </source>
</reference>
<dbReference type="InterPro" id="IPR027417">
    <property type="entry name" value="P-loop_NTPase"/>
</dbReference>
<dbReference type="EMBL" id="UGOA01000001">
    <property type="protein sequence ID" value="STX42077.1"/>
    <property type="molecule type" value="Genomic_DNA"/>
</dbReference>
<dbReference type="AlphaFoldDB" id="A0A378J582"/>
<feature type="binding site" evidence="11">
    <location>
        <begin position="11"/>
        <end position="18"/>
    </location>
    <ligand>
        <name>ATP</name>
        <dbReference type="ChEBI" id="CHEBI:30616"/>
    </ligand>
</feature>
<dbReference type="CDD" id="cd02036">
    <property type="entry name" value="MinD"/>
    <property type="match status" value="1"/>
</dbReference>
<dbReference type="Proteomes" id="UP000254677">
    <property type="component" value="Unassembled WGS sequence"/>
</dbReference>
<dbReference type="NCBIfam" id="TIGR01968">
    <property type="entry name" value="minD_bact"/>
    <property type="match status" value="1"/>
</dbReference>
<dbReference type="PIRSF" id="PIRSF003092">
    <property type="entry name" value="MinD"/>
    <property type="match status" value="1"/>
</dbReference>
<protein>
    <recommendedName>
        <fullName evidence="3">Septum site-determining protein MinD</fullName>
    </recommendedName>
    <alternativeName>
        <fullName evidence="10">Cell division inhibitor MinD</fullName>
    </alternativeName>
</protein>
<evidence type="ECO:0000256" key="10">
    <source>
        <dbReference type="ARBA" id="ARBA00032845"/>
    </source>
</evidence>
<accession>A0A378J582</accession>
<evidence type="ECO:0000256" key="2">
    <source>
        <dbReference type="ARBA" id="ARBA00011626"/>
    </source>
</evidence>
<keyword evidence="6 11" id="KW-0067">ATP-binding</keyword>
<dbReference type="InterPro" id="IPR025501">
    <property type="entry name" value="MinD_FleN"/>
</dbReference>
<dbReference type="SUPFAM" id="SSF52540">
    <property type="entry name" value="P-loop containing nucleoside triphosphate hydrolases"/>
    <property type="match status" value="1"/>
</dbReference>
<dbReference type="GO" id="GO:0016887">
    <property type="term" value="F:ATP hydrolysis activity"/>
    <property type="evidence" value="ECO:0007669"/>
    <property type="project" value="InterPro"/>
</dbReference>
<dbReference type="GO" id="GO:0005524">
    <property type="term" value="F:ATP binding"/>
    <property type="evidence" value="ECO:0007669"/>
    <property type="project" value="UniProtKB-KW"/>
</dbReference>
<evidence type="ECO:0000256" key="8">
    <source>
        <dbReference type="ARBA" id="ARBA00023306"/>
    </source>
</evidence>
<evidence type="ECO:0000259" key="12">
    <source>
        <dbReference type="Pfam" id="PF13614"/>
    </source>
</evidence>
<keyword evidence="5 11" id="KW-0547">Nucleotide-binding</keyword>
<proteinExistence type="inferred from homology"/>
<dbReference type="PANTHER" id="PTHR43384">
    <property type="entry name" value="SEPTUM SITE-DETERMINING PROTEIN MIND HOMOLOG, CHLOROPLASTIC-RELATED"/>
    <property type="match status" value="1"/>
</dbReference>
<keyword evidence="14" id="KW-1185">Reference proteome</keyword>